<dbReference type="PANTHER" id="PTHR36307">
    <property type="entry name" value="FLAGELLA BASAL BODY P-RING FORMATION PROTEIN FLGA"/>
    <property type="match status" value="1"/>
</dbReference>
<reference evidence="6 7" key="1">
    <citation type="submission" date="2018-03" db="EMBL/GenBank/DDBJ databases">
        <title>Genomic Encyclopedia of Archaeal and Bacterial Type Strains, Phase II (KMG-II): from individual species to whole genera.</title>
        <authorList>
            <person name="Goeker M."/>
        </authorList>
    </citation>
    <scope>NUCLEOTIDE SEQUENCE [LARGE SCALE GENOMIC DNA]</scope>
    <source>
        <strain evidence="6 7">DSM 100212</strain>
    </source>
</reference>
<dbReference type="GO" id="GO:0044780">
    <property type="term" value="P:bacterial-type flagellum assembly"/>
    <property type="evidence" value="ECO:0007669"/>
    <property type="project" value="InterPro"/>
</dbReference>
<dbReference type="AlphaFoldDB" id="A0A2T0WIT5"/>
<organism evidence="6 7">
    <name type="scientific">Donghicola tyrosinivorans</name>
    <dbReference type="NCBI Taxonomy" id="1652492"/>
    <lineage>
        <taxon>Bacteria</taxon>
        <taxon>Pseudomonadati</taxon>
        <taxon>Pseudomonadota</taxon>
        <taxon>Alphaproteobacteria</taxon>
        <taxon>Rhodobacterales</taxon>
        <taxon>Roseobacteraceae</taxon>
        <taxon>Donghicola</taxon>
    </lineage>
</organism>
<dbReference type="GO" id="GO:0042597">
    <property type="term" value="C:periplasmic space"/>
    <property type="evidence" value="ECO:0007669"/>
    <property type="project" value="UniProtKB-SubCell"/>
</dbReference>
<feature type="domain" description="SAF" evidence="5">
    <location>
        <begin position="108"/>
        <end position="169"/>
    </location>
</feature>
<dbReference type="EMBL" id="PVTQ01000012">
    <property type="protein sequence ID" value="PRY86444.1"/>
    <property type="molecule type" value="Genomic_DNA"/>
</dbReference>
<evidence type="ECO:0000256" key="3">
    <source>
        <dbReference type="ARBA" id="ARBA00022764"/>
    </source>
</evidence>
<dbReference type="InterPro" id="IPR017585">
    <property type="entry name" value="SAF_FlgA"/>
</dbReference>
<keyword evidence="7" id="KW-1185">Reference proteome</keyword>
<evidence type="ECO:0000256" key="4">
    <source>
        <dbReference type="RuleBase" id="RU362063"/>
    </source>
</evidence>
<keyword evidence="6" id="KW-0282">Flagellum</keyword>
<dbReference type="Proteomes" id="UP000238392">
    <property type="component" value="Unassembled WGS sequence"/>
</dbReference>
<dbReference type="SMART" id="SM00858">
    <property type="entry name" value="SAF"/>
    <property type="match status" value="1"/>
</dbReference>
<comment type="subcellular location">
    <subcellularLocation>
        <location evidence="1 4">Periplasm</location>
    </subcellularLocation>
</comment>
<dbReference type="NCBIfam" id="TIGR03170">
    <property type="entry name" value="flgA_cterm"/>
    <property type="match status" value="1"/>
</dbReference>
<dbReference type="Pfam" id="PF13144">
    <property type="entry name" value="ChapFlgA"/>
    <property type="match status" value="1"/>
</dbReference>
<keyword evidence="2 4" id="KW-0732">Signal</keyword>
<evidence type="ECO:0000313" key="7">
    <source>
        <dbReference type="Proteomes" id="UP000238392"/>
    </source>
</evidence>
<feature type="signal peptide" evidence="4">
    <location>
        <begin position="1"/>
        <end position="17"/>
    </location>
</feature>
<dbReference type="CDD" id="cd11614">
    <property type="entry name" value="SAF_CpaB_FlgA_like"/>
    <property type="match status" value="1"/>
</dbReference>
<accession>A0A2T0WIT5</accession>
<dbReference type="OrthoDB" id="7689411at2"/>
<proteinExistence type="inferred from homology"/>
<gene>
    <name evidence="6" type="ORF">CLV74_11283</name>
</gene>
<sequence length="235" mass="25300">MKLRALALALLPMGAMAQPYADGLDHIEIASLVQTAMAAEGMTGQPEVSEFRRFPACDTTPSVTNRSGNWRTVELRCDSPSAWARAVRTSAVMPQIERHDPRTAPLGEPVVTLTESLSKGTVIESRHLALKPIGQGTLEGLMTDPENVIGRKLMTNLGEGRPVLARHLEISWLVTEGTPVAIVFESAGMSILATGIAAENGQRGQIIAVRNTGSDRLIKAIVRERNKVAVSTKMN</sequence>
<keyword evidence="6" id="KW-0969">Cilium</keyword>
<keyword evidence="3 4" id="KW-0574">Periplasm</keyword>
<comment type="caution">
    <text evidence="6">The sequence shown here is derived from an EMBL/GenBank/DDBJ whole genome shotgun (WGS) entry which is preliminary data.</text>
</comment>
<dbReference type="RefSeq" id="WP_106266690.1">
    <property type="nucleotide sequence ID" value="NZ_PVTQ01000012.1"/>
</dbReference>
<evidence type="ECO:0000259" key="5">
    <source>
        <dbReference type="SMART" id="SM00858"/>
    </source>
</evidence>
<name>A0A2T0WIT5_9RHOB</name>
<comment type="function">
    <text evidence="4">Involved in the assembly process of the P-ring formation. It may associate with FlgF on the rod constituting a structure essential for the P-ring assembly or may act as a modulator protein for the P-ring assembly.</text>
</comment>
<evidence type="ECO:0000256" key="2">
    <source>
        <dbReference type="ARBA" id="ARBA00022729"/>
    </source>
</evidence>
<evidence type="ECO:0000256" key="1">
    <source>
        <dbReference type="ARBA" id="ARBA00004418"/>
    </source>
</evidence>
<keyword evidence="4" id="KW-1005">Bacterial flagellum biogenesis</keyword>
<dbReference type="PANTHER" id="PTHR36307:SF1">
    <property type="entry name" value="FLAGELLA BASAL BODY P-RING FORMATION PROTEIN FLGA"/>
    <property type="match status" value="1"/>
</dbReference>
<keyword evidence="6" id="KW-0966">Cell projection</keyword>
<dbReference type="InterPro" id="IPR039246">
    <property type="entry name" value="Flagellar_FlgA"/>
</dbReference>
<protein>
    <recommendedName>
        <fullName evidence="4">Flagella basal body P-ring formation protein FlgA</fullName>
    </recommendedName>
</protein>
<feature type="chain" id="PRO_5015375203" description="Flagella basal body P-ring formation protein FlgA" evidence="4">
    <location>
        <begin position="18"/>
        <end position="235"/>
    </location>
</feature>
<dbReference type="InterPro" id="IPR013974">
    <property type="entry name" value="SAF"/>
</dbReference>
<dbReference type="Gene3D" id="2.30.30.760">
    <property type="match status" value="1"/>
</dbReference>
<evidence type="ECO:0000313" key="6">
    <source>
        <dbReference type="EMBL" id="PRY86444.1"/>
    </source>
</evidence>
<comment type="similarity">
    <text evidence="4">Belongs to the FlgA family.</text>
</comment>